<dbReference type="RefSeq" id="WP_153025397.1">
    <property type="nucleotide sequence ID" value="NZ_WIAO01000012.1"/>
</dbReference>
<comment type="caution">
    <text evidence="7">The sequence shown here is derived from an EMBL/GenBank/DDBJ whole genome shotgun (WGS) entry which is preliminary data.</text>
</comment>
<feature type="transmembrane region" description="Helical" evidence="5">
    <location>
        <begin position="23"/>
        <end position="46"/>
    </location>
</feature>
<evidence type="ECO:0000256" key="1">
    <source>
        <dbReference type="ARBA" id="ARBA00004141"/>
    </source>
</evidence>
<dbReference type="AlphaFoldDB" id="A0A6L5G997"/>
<comment type="subcellular location">
    <subcellularLocation>
        <location evidence="1">Membrane</location>
        <topology evidence="1">Multi-pass membrane protein</topology>
    </subcellularLocation>
</comment>
<keyword evidence="8" id="KW-1185">Reference proteome</keyword>
<dbReference type="Pfam" id="PF06271">
    <property type="entry name" value="RDD"/>
    <property type="match status" value="1"/>
</dbReference>
<dbReference type="EMBL" id="WIAO01000012">
    <property type="protein sequence ID" value="MQM26224.1"/>
    <property type="molecule type" value="Genomic_DNA"/>
</dbReference>
<evidence type="ECO:0000313" key="8">
    <source>
        <dbReference type="Proteomes" id="UP000477750"/>
    </source>
</evidence>
<evidence type="ECO:0000313" key="7">
    <source>
        <dbReference type="EMBL" id="MQM26224.1"/>
    </source>
</evidence>
<feature type="transmembrane region" description="Helical" evidence="5">
    <location>
        <begin position="53"/>
        <end position="73"/>
    </location>
</feature>
<reference evidence="7 8" key="1">
    <citation type="submission" date="2019-10" db="EMBL/GenBank/DDBJ databases">
        <title>Glycomyces albidus sp. nov., a novel actinomycete isolated from rhizosphere soil of wheat (Triticum aestivum L.).</title>
        <authorList>
            <person name="Qian L."/>
        </authorList>
    </citation>
    <scope>NUCLEOTIDE SEQUENCE [LARGE SCALE GENOMIC DNA]</scope>
    <source>
        <strain evidence="7 8">NEAU-7082</strain>
    </source>
</reference>
<gene>
    <name evidence="7" type="ORF">GFD30_11670</name>
</gene>
<protein>
    <recommendedName>
        <fullName evidence="6">RDD domain-containing protein</fullName>
    </recommendedName>
</protein>
<sequence>MAKTRIERFGNGVPYVPARWTGFFAWLIDFIVFVVGLAAGTAALAVLAESQRLGGGVVALGLLALLFAVPMLYGLCYWNGRALGALLTGTRLVRTSDGGRIGGKAPWAMFIRTVLLPLAVVATLTGGGSPPGTLRRVSIDIAATRRLHAQRQAAPY</sequence>
<organism evidence="7 8">
    <name type="scientific">Glycomyces albidus</name>
    <dbReference type="NCBI Taxonomy" id="2656774"/>
    <lineage>
        <taxon>Bacteria</taxon>
        <taxon>Bacillati</taxon>
        <taxon>Actinomycetota</taxon>
        <taxon>Actinomycetes</taxon>
        <taxon>Glycomycetales</taxon>
        <taxon>Glycomycetaceae</taxon>
        <taxon>Glycomyces</taxon>
    </lineage>
</organism>
<dbReference type="Proteomes" id="UP000477750">
    <property type="component" value="Unassembled WGS sequence"/>
</dbReference>
<dbReference type="InterPro" id="IPR010432">
    <property type="entry name" value="RDD"/>
</dbReference>
<accession>A0A6L5G997</accession>
<evidence type="ECO:0000256" key="5">
    <source>
        <dbReference type="SAM" id="Phobius"/>
    </source>
</evidence>
<keyword evidence="4 5" id="KW-0472">Membrane</keyword>
<evidence type="ECO:0000259" key="6">
    <source>
        <dbReference type="Pfam" id="PF06271"/>
    </source>
</evidence>
<evidence type="ECO:0000256" key="2">
    <source>
        <dbReference type="ARBA" id="ARBA00022692"/>
    </source>
</evidence>
<keyword evidence="3 5" id="KW-1133">Transmembrane helix</keyword>
<evidence type="ECO:0000256" key="3">
    <source>
        <dbReference type="ARBA" id="ARBA00022989"/>
    </source>
</evidence>
<keyword evidence="2 5" id="KW-0812">Transmembrane</keyword>
<proteinExistence type="predicted"/>
<feature type="domain" description="RDD" evidence="6">
    <location>
        <begin position="19"/>
        <end position="119"/>
    </location>
</feature>
<name>A0A6L5G997_9ACTN</name>
<evidence type="ECO:0000256" key="4">
    <source>
        <dbReference type="ARBA" id="ARBA00023136"/>
    </source>
</evidence>
<dbReference type="GO" id="GO:0016020">
    <property type="term" value="C:membrane"/>
    <property type="evidence" value="ECO:0007669"/>
    <property type="project" value="UniProtKB-SubCell"/>
</dbReference>